<evidence type="ECO:0000313" key="3">
    <source>
        <dbReference type="EMBL" id="PQO26051.1"/>
    </source>
</evidence>
<protein>
    <recommendedName>
        <fullName evidence="5">Carboxypeptidase regulatory-like domain-containing protein</fullName>
    </recommendedName>
</protein>
<evidence type="ECO:0000313" key="4">
    <source>
        <dbReference type="Proteomes" id="UP000240009"/>
    </source>
</evidence>
<evidence type="ECO:0000256" key="1">
    <source>
        <dbReference type="SAM" id="MobiDB-lite"/>
    </source>
</evidence>
<evidence type="ECO:0000256" key="2">
    <source>
        <dbReference type="SAM" id="SignalP"/>
    </source>
</evidence>
<accession>A0A2S8F1K8</accession>
<dbReference type="RefSeq" id="WP_105357711.1">
    <property type="nucleotide sequence ID" value="NZ_PUIA01000069.1"/>
</dbReference>
<organism evidence="3 4">
    <name type="scientific">Blastopirellula marina</name>
    <dbReference type="NCBI Taxonomy" id="124"/>
    <lineage>
        <taxon>Bacteria</taxon>
        <taxon>Pseudomonadati</taxon>
        <taxon>Planctomycetota</taxon>
        <taxon>Planctomycetia</taxon>
        <taxon>Pirellulales</taxon>
        <taxon>Pirellulaceae</taxon>
        <taxon>Blastopirellula</taxon>
    </lineage>
</organism>
<evidence type="ECO:0008006" key="5">
    <source>
        <dbReference type="Google" id="ProtNLM"/>
    </source>
</evidence>
<dbReference type="AlphaFoldDB" id="A0A2S8F1K8"/>
<gene>
    <name evidence="3" type="ORF">C5Y96_21615</name>
</gene>
<dbReference type="PROSITE" id="PS51257">
    <property type="entry name" value="PROKAR_LIPOPROTEIN"/>
    <property type="match status" value="1"/>
</dbReference>
<feature type="signal peptide" evidence="2">
    <location>
        <begin position="1"/>
        <end position="24"/>
    </location>
</feature>
<dbReference type="OrthoDB" id="289394at2"/>
<keyword evidence="2" id="KW-0732">Signal</keyword>
<comment type="caution">
    <text evidence="3">The sequence shown here is derived from an EMBL/GenBank/DDBJ whole genome shotgun (WGS) entry which is preliminary data.</text>
</comment>
<sequence length="141" mass="15176">MFAMLLKHRLLAVLLGVAAMSAIGCGGGQYDNLGEVSGTITLDGEPLKHAVITFQPTGGRPAYGKTGEDGKYRMMYTGSQAGATVGMNSVTITNGGEKRDEETGKVWFQKEQVPAKYNSKTELEFDVQPGSQTHNFELKSK</sequence>
<proteinExistence type="predicted"/>
<name>A0A2S8F1K8_9BACT</name>
<reference evidence="3 4" key="1">
    <citation type="submission" date="2018-02" db="EMBL/GenBank/DDBJ databases">
        <title>Comparative genomes isolates from brazilian mangrove.</title>
        <authorList>
            <person name="Araujo J.E."/>
            <person name="Taketani R.G."/>
            <person name="Silva M.C.P."/>
            <person name="Loureco M.V."/>
            <person name="Andreote F.D."/>
        </authorList>
    </citation>
    <scope>NUCLEOTIDE SEQUENCE [LARGE SCALE GENOMIC DNA]</scope>
    <source>
        <strain evidence="3 4">HEX-2 MGV</strain>
    </source>
</reference>
<dbReference type="Proteomes" id="UP000240009">
    <property type="component" value="Unassembled WGS sequence"/>
</dbReference>
<dbReference type="EMBL" id="PUIA01000069">
    <property type="protein sequence ID" value="PQO26051.1"/>
    <property type="molecule type" value="Genomic_DNA"/>
</dbReference>
<feature type="region of interest" description="Disordered" evidence="1">
    <location>
        <begin position="121"/>
        <end position="141"/>
    </location>
</feature>
<feature type="chain" id="PRO_5015599338" description="Carboxypeptidase regulatory-like domain-containing protein" evidence="2">
    <location>
        <begin position="25"/>
        <end position="141"/>
    </location>
</feature>